<feature type="non-terminal residue" evidence="2">
    <location>
        <position position="98"/>
    </location>
</feature>
<evidence type="ECO:0000259" key="1">
    <source>
        <dbReference type="PROSITE" id="PS50994"/>
    </source>
</evidence>
<dbReference type="InterPro" id="IPR001584">
    <property type="entry name" value="Integrase_cat-core"/>
</dbReference>
<evidence type="ECO:0000313" key="3">
    <source>
        <dbReference type="Proteomes" id="UP000648984"/>
    </source>
</evidence>
<dbReference type="Proteomes" id="UP000648984">
    <property type="component" value="Unassembled WGS sequence"/>
</dbReference>
<keyword evidence="3" id="KW-1185">Reference proteome</keyword>
<name>A0ABX1QH21_9RHOO</name>
<feature type="non-terminal residue" evidence="2">
    <location>
        <position position="1"/>
    </location>
</feature>
<dbReference type="InterPro" id="IPR012337">
    <property type="entry name" value="RNaseH-like_sf"/>
</dbReference>
<accession>A0ABX1QH21</accession>
<comment type="caution">
    <text evidence="2">The sequence shown here is derived from an EMBL/GenBank/DDBJ whole genome shotgun (WGS) entry which is preliminary data.</text>
</comment>
<dbReference type="PANTHER" id="PTHR35004">
    <property type="entry name" value="TRANSPOSASE RV3428C-RELATED"/>
    <property type="match status" value="1"/>
</dbReference>
<gene>
    <name evidence="2" type="ORF">GPA25_23710</name>
</gene>
<dbReference type="SUPFAM" id="SSF53098">
    <property type="entry name" value="Ribonuclease H-like"/>
    <property type="match status" value="1"/>
</dbReference>
<feature type="domain" description="Integrase catalytic" evidence="1">
    <location>
        <begin position="1"/>
        <end position="98"/>
    </location>
</feature>
<proteinExistence type="predicted"/>
<protein>
    <submittedName>
        <fullName evidence="2">DDE-type integrase/transposase/recombinase</fullName>
    </submittedName>
</protein>
<dbReference type="Gene3D" id="3.30.420.10">
    <property type="entry name" value="Ribonuclease H-like superfamily/Ribonuclease H"/>
    <property type="match status" value="1"/>
</dbReference>
<dbReference type="EMBL" id="WTVQ01000139">
    <property type="protein sequence ID" value="NMG77752.1"/>
    <property type="molecule type" value="Genomic_DNA"/>
</dbReference>
<evidence type="ECO:0000313" key="2">
    <source>
        <dbReference type="EMBL" id="NMG77752.1"/>
    </source>
</evidence>
<sequence>TLCFSRHQYVEFVWDQTVATWLGCHRRAFEWFAAVPERIIIDNARCAITKACVHDLQVQRSYADAACGYGFRIDACPPHDPQKKGIVESGVKYLKGNF</sequence>
<reference evidence="2 3" key="1">
    <citation type="submission" date="2019-12" db="EMBL/GenBank/DDBJ databases">
        <title>Comparative genomics gives insights into the taxonomy of the Azoarcus-Aromatoleum group and reveals separate origins of nif in the plant-associated Azoarcus and non-plant-associated Aromatoleum sub-groups.</title>
        <authorList>
            <person name="Lafos M."/>
            <person name="Maluk M."/>
            <person name="Batista M."/>
            <person name="Junghare M."/>
            <person name="Carmona M."/>
            <person name="Faoro H."/>
            <person name="Cruz L.M."/>
            <person name="Battistoni F."/>
            <person name="De Souza E."/>
            <person name="Pedrosa F."/>
            <person name="Chen W.-M."/>
            <person name="Poole P.S."/>
            <person name="Dixon R.A."/>
            <person name="James E.K."/>
        </authorList>
    </citation>
    <scope>NUCLEOTIDE SEQUENCE [LARGE SCALE GENOMIC DNA]</scope>
    <source>
        <strain evidence="2 3">22Lin</strain>
    </source>
</reference>
<organism evidence="2 3">
    <name type="scientific">Aromatoleum diolicum</name>
    <dbReference type="NCBI Taxonomy" id="75796"/>
    <lineage>
        <taxon>Bacteria</taxon>
        <taxon>Pseudomonadati</taxon>
        <taxon>Pseudomonadota</taxon>
        <taxon>Betaproteobacteria</taxon>
        <taxon>Rhodocyclales</taxon>
        <taxon>Rhodocyclaceae</taxon>
        <taxon>Aromatoleum</taxon>
    </lineage>
</organism>
<dbReference type="PROSITE" id="PS50994">
    <property type="entry name" value="INTEGRASE"/>
    <property type="match status" value="1"/>
</dbReference>
<dbReference type="InterPro" id="IPR036397">
    <property type="entry name" value="RNaseH_sf"/>
</dbReference>